<keyword evidence="3" id="KW-1185">Reference proteome</keyword>
<sequence length="160" mass="17766">MPFLLSLLLNPTCYLLIKACCECDSPKDLISFHTAIFFLNLDPETASVKLWTQSSPFLENKSEERLRELGLFSLGKRKLRGDLLALYSHPKGGCSESLPCDPEDQSSGPYLVLPMRMSDGAPGSQHHSVIQHVRHSQPARADRTAMTPEVPLLGELYNGK</sequence>
<evidence type="ECO:0000256" key="1">
    <source>
        <dbReference type="SAM" id="SignalP"/>
    </source>
</evidence>
<protein>
    <submittedName>
        <fullName evidence="2">Uncharacterized protein</fullName>
    </submittedName>
</protein>
<evidence type="ECO:0000313" key="3">
    <source>
        <dbReference type="Proteomes" id="UP000233556"/>
    </source>
</evidence>
<organism evidence="2 3">
    <name type="scientific">Limosa lapponica baueri</name>
    <dbReference type="NCBI Taxonomy" id="1758121"/>
    <lineage>
        <taxon>Eukaryota</taxon>
        <taxon>Metazoa</taxon>
        <taxon>Chordata</taxon>
        <taxon>Craniata</taxon>
        <taxon>Vertebrata</taxon>
        <taxon>Euteleostomi</taxon>
        <taxon>Archelosauria</taxon>
        <taxon>Archosauria</taxon>
        <taxon>Dinosauria</taxon>
        <taxon>Saurischia</taxon>
        <taxon>Theropoda</taxon>
        <taxon>Coelurosauria</taxon>
        <taxon>Aves</taxon>
        <taxon>Neognathae</taxon>
        <taxon>Neoaves</taxon>
        <taxon>Charadriiformes</taxon>
        <taxon>Scolopacidae</taxon>
        <taxon>Limosa</taxon>
    </lineage>
</organism>
<reference evidence="3" key="2">
    <citation type="submission" date="2017-12" db="EMBL/GenBank/DDBJ databases">
        <title>Genome sequence of the Bar-tailed Godwit (Limosa lapponica baueri).</title>
        <authorList>
            <person name="Lima N.C.B."/>
            <person name="Parody-Merino A.M."/>
            <person name="Battley P.F."/>
            <person name="Fidler A.E."/>
            <person name="Prosdocimi F."/>
        </authorList>
    </citation>
    <scope>NUCLEOTIDE SEQUENCE [LARGE SCALE GENOMIC DNA]</scope>
</reference>
<dbReference type="Proteomes" id="UP000233556">
    <property type="component" value="Unassembled WGS sequence"/>
</dbReference>
<feature type="signal peptide" evidence="1">
    <location>
        <begin position="1"/>
        <end position="19"/>
    </location>
</feature>
<gene>
    <name evidence="2" type="ORF">llap_16791</name>
</gene>
<dbReference type="AlphaFoldDB" id="A0A2I0TGJ3"/>
<proteinExistence type="predicted"/>
<name>A0A2I0TGJ3_LIMLA</name>
<evidence type="ECO:0000313" key="2">
    <source>
        <dbReference type="EMBL" id="PKU32905.1"/>
    </source>
</evidence>
<accession>A0A2I0TGJ3</accession>
<reference evidence="3" key="1">
    <citation type="submission" date="2017-11" db="EMBL/GenBank/DDBJ databases">
        <authorList>
            <person name="Lima N.C."/>
            <person name="Parody-Merino A.M."/>
            <person name="Battley P.F."/>
            <person name="Fidler A.E."/>
            <person name="Prosdocimi F."/>
        </authorList>
    </citation>
    <scope>NUCLEOTIDE SEQUENCE [LARGE SCALE GENOMIC DNA]</scope>
</reference>
<feature type="chain" id="PRO_5014173609" evidence="1">
    <location>
        <begin position="20"/>
        <end position="160"/>
    </location>
</feature>
<keyword evidence="1" id="KW-0732">Signal</keyword>
<dbReference type="EMBL" id="KZ510706">
    <property type="protein sequence ID" value="PKU32905.1"/>
    <property type="molecule type" value="Genomic_DNA"/>
</dbReference>